<feature type="chain" id="PRO_5005535848" evidence="1">
    <location>
        <begin position="28"/>
        <end position="265"/>
    </location>
</feature>
<dbReference type="EMBL" id="JRES01000608">
    <property type="protein sequence ID" value="KNC29933.1"/>
    <property type="molecule type" value="Genomic_DNA"/>
</dbReference>
<dbReference type="OrthoDB" id="8070452at2759"/>
<accession>A0A0L0CC02</accession>
<keyword evidence="3" id="KW-1185">Reference proteome</keyword>
<name>A0A0L0CC02_LUCCU</name>
<evidence type="ECO:0000313" key="3">
    <source>
        <dbReference type="Proteomes" id="UP000037069"/>
    </source>
</evidence>
<protein>
    <submittedName>
        <fullName evidence="2">Uncharacterized protein</fullName>
    </submittedName>
</protein>
<reference evidence="2 3" key="1">
    <citation type="journal article" date="2015" name="Nat. Commun.">
        <title>Lucilia cuprina genome unlocks parasitic fly biology to underpin future interventions.</title>
        <authorList>
            <person name="Anstead C.A."/>
            <person name="Korhonen P.K."/>
            <person name="Young N.D."/>
            <person name="Hall R.S."/>
            <person name="Jex A.R."/>
            <person name="Murali S.C."/>
            <person name="Hughes D.S."/>
            <person name="Lee S.F."/>
            <person name="Perry T."/>
            <person name="Stroehlein A.J."/>
            <person name="Ansell B.R."/>
            <person name="Breugelmans B."/>
            <person name="Hofmann A."/>
            <person name="Qu J."/>
            <person name="Dugan S."/>
            <person name="Lee S.L."/>
            <person name="Chao H."/>
            <person name="Dinh H."/>
            <person name="Han Y."/>
            <person name="Doddapaneni H.V."/>
            <person name="Worley K.C."/>
            <person name="Muzny D.M."/>
            <person name="Ioannidis P."/>
            <person name="Waterhouse R.M."/>
            <person name="Zdobnov E.M."/>
            <person name="James P.J."/>
            <person name="Bagnall N.H."/>
            <person name="Kotze A.C."/>
            <person name="Gibbs R.A."/>
            <person name="Richards S."/>
            <person name="Batterham P."/>
            <person name="Gasser R.B."/>
        </authorList>
    </citation>
    <scope>NUCLEOTIDE SEQUENCE [LARGE SCALE GENOMIC DNA]</scope>
    <source>
        <strain evidence="2 3">LS</strain>
        <tissue evidence="2">Full body</tissue>
    </source>
</reference>
<dbReference type="OMA" id="WGMLQNL"/>
<evidence type="ECO:0000256" key="1">
    <source>
        <dbReference type="SAM" id="SignalP"/>
    </source>
</evidence>
<keyword evidence="1" id="KW-0732">Signal</keyword>
<organism evidence="2 3">
    <name type="scientific">Lucilia cuprina</name>
    <name type="common">Green bottle fly</name>
    <name type="synonym">Australian sheep blowfly</name>
    <dbReference type="NCBI Taxonomy" id="7375"/>
    <lineage>
        <taxon>Eukaryota</taxon>
        <taxon>Metazoa</taxon>
        <taxon>Ecdysozoa</taxon>
        <taxon>Arthropoda</taxon>
        <taxon>Hexapoda</taxon>
        <taxon>Insecta</taxon>
        <taxon>Pterygota</taxon>
        <taxon>Neoptera</taxon>
        <taxon>Endopterygota</taxon>
        <taxon>Diptera</taxon>
        <taxon>Brachycera</taxon>
        <taxon>Muscomorpha</taxon>
        <taxon>Oestroidea</taxon>
        <taxon>Calliphoridae</taxon>
        <taxon>Luciliinae</taxon>
        <taxon>Lucilia</taxon>
    </lineage>
</organism>
<evidence type="ECO:0000313" key="2">
    <source>
        <dbReference type="EMBL" id="KNC29933.1"/>
    </source>
</evidence>
<comment type="caution">
    <text evidence="2">The sequence shown here is derived from an EMBL/GenBank/DDBJ whole genome shotgun (WGS) entry which is preliminary data.</text>
</comment>
<proteinExistence type="predicted"/>
<dbReference type="Proteomes" id="UP000037069">
    <property type="component" value="Unassembled WGS sequence"/>
</dbReference>
<dbReference type="AlphaFoldDB" id="A0A0L0CC02"/>
<sequence length="265" mass="30259">MTFNMLRIIWCLSLLLVLNNLTLQCVSYPATSTDATTHIVSYVHQRKIQKEQQKKVSEFDEFDFENFRSNLTSKDYPEMRGALQQLFGRFVENFETNLDQLENVVPKNGNYKESVKDNEISYSSTSDDLMNDQMNTLDNGFGDNEQHESPKNETMWQRSKQSIPVLESVRHLVNSVRDGHLNHTEHVQRHRTLLSEMQPMPEQNTSMAIETEEEREMINESSDLKFLEVLGSIGSKVWGFLSNIRQLFAASSASASSASSSSSSS</sequence>
<feature type="signal peptide" evidence="1">
    <location>
        <begin position="1"/>
        <end position="27"/>
    </location>
</feature>
<gene>
    <name evidence="2" type="ORF">FF38_08518</name>
</gene>